<dbReference type="Proteomes" id="UP000184330">
    <property type="component" value="Unassembled WGS sequence"/>
</dbReference>
<evidence type="ECO:0000256" key="4">
    <source>
        <dbReference type="ARBA" id="ARBA00022989"/>
    </source>
</evidence>
<dbReference type="PANTHER" id="PTHR31123">
    <property type="entry name" value="ACCUMULATION OF DYADS PROTEIN 2-RELATED"/>
    <property type="match status" value="1"/>
</dbReference>
<dbReference type="OrthoDB" id="3648309at2759"/>
<comment type="similarity">
    <text evidence="2">Belongs to the acetate uptake transporter (AceTr) (TC 2.A.96) family.</text>
</comment>
<proteinExistence type="inferred from homology"/>
<feature type="transmembrane region" description="Helical" evidence="6">
    <location>
        <begin position="154"/>
        <end position="175"/>
    </location>
</feature>
<protein>
    <submittedName>
        <fullName evidence="7">Related to Y.lipolytica GPR1 protein and Fun34p</fullName>
    </submittedName>
</protein>
<feature type="transmembrane region" description="Helical" evidence="6">
    <location>
        <begin position="121"/>
        <end position="142"/>
    </location>
</feature>
<feature type="transmembrane region" description="Helical" evidence="6">
    <location>
        <begin position="59"/>
        <end position="78"/>
    </location>
</feature>
<feature type="transmembrane region" description="Helical" evidence="6">
    <location>
        <begin position="215"/>
        <end position="235"/>
    </location>
</feature>
<evidence type="ECO:0000256" key="3">
    <source>
        <dbReference type="ARBA" id="ARBA00022692"/>
    </source>
</evidence>
<evidence type="ECO:0000256" key="6">
    <source>
        <dbReference type="SAM" id="Phobius"/>
    </source>
</evidence>
<keyword evidence="8" id="KW-1185">Reference proteome</keyword>
<evidence type="ECO:0000256" key="5">
    <source>
        <dbReference type="ARBA" id="ARBA00023136"/>
    </source>
</evidence>
<dbReference type="Pfam" id="PF01184">
    <property type="entry name" value="Gpr1_Fun34_YaaH"/>
    <property type="match status" value="1"/>
</dbReference>
<keyword evidence="5 6" id="KW-0472">Membrane</keyword>
<comment type="subcellular location">
    <subcellularLocation>
        <location evidence="1">Membrane</location>
        <topology evidence="1">Multi-pass membrane protein</topology>
    </subcellularLocation>
</comment>
<dbReference type="InterPro" id="IPR051633">
    <property type="entry name" value="AceTr"/>
</dbReference>
<dbReference type="InterPro" id="IPR000791">
    <property type="entry name" value="Gpr1/Fun34/SatP-like"/>
</dbReference>
<gene>
    <name evidence="7" type="ORF">PAC_18225</name>
</gene>
<feature type="transmembrane region" description="Helical" evidence="6">
    <location>
        <begin position="182"/>
        <end position="209"/>
    </location>
</feature>
<evidence type="ECO:0000313" key="7">
    <source>
        <dbReference type="EMBL" id="CZR68326.1"/>
    </source>
</evidence>
<organism evidence="7 8">
    <name type="scientific">Phialocephala subalpina</name>
    <dbReference type="NCBI Taxonomy" id="576137"/>
    <lineage>
        <taxon>Eukaryota</taxon>
        <taxon>Fungi</taxon>
        <taxon>Dikarya</taxon>
        <taxon>Ascomycota</taxon>
        <taxon>Pezizomycotina</taxon>
        <taxon>Leotiomycetes</taxon>
        <taxon>Helotiales</taxon>
        <taxon>Mollisiaceae</taxon>
        <taxon>Phialocephala</taxon>
        <taxon>Phialocephala fortinii species complex</taxon>
    </lineage>
</organism>
<evidence type="ECO:0000256" key="1">
    <source>
        <dbReference type="ARBA" id="ARBA00004141"/>
    </source>
</evidence>
<dbReference type="GO" id="GO:0015123">
    <property type="term" value="F:acetate transmembrane transporter activity"/>
    <property type="evidence" value="ECO:0007669"/>
    <property type="project" value="TreeGrafter"/>
</dbReference>
<dbReference type="EMBL" id="FJOG01000053">
    <property type="protein sequence ID" value="CZR68326.1"/>
    <property type="molecule type" value="Genomic_DNA"/>
</dbReference>
<evidence type="ECO:0000313" key="8">
    <source>
        <dbReference type="Proteomes" id="UP000184330"/>
    </source>
</evidence>
<keyword evidence="4 6" id="KW-1133">Transmembrane helix</keyword>
<keyword evidence="3 6" id="KW-0812">Transmembrane</keyword>
<dbReference type="PANTHER" id="PTHR31123:SF4">
    <property type="entry name" value="PROTEIN ALCS"/>
    <property type="match status" value="1"/>
</dbReference>
<dbReference type="AlphaFoldDB" id="A0A1L7XTG7"/>
<dbReference type="GO" id="GO:0005886">
    <property type="term" value="C:plasma membrane"/>
    <property type="evidence" value="ECO:0007669"/>
    <property type="project" value="TreeGrafter"/>
</dbReference>
<sequence>MMSDKRTSLEHNGTTDPNTLHREITIATLSPEMFEQVYLAPKTATRGDLRQTFGNPTPIAVVGLCIGLTPLSIELMGWNGAGGQTATVGANWWFGGMLLTLSGIGEFILGNTFPSVVSLSYGCHFLTFASTYTPSFAAISSFNADGSQTPTRPFLASFGFYLLFMSLLSLIFLVCSLRTNAVFAVVFSSATIGFSCGAGAFCHLSYGNISMGQRLLVATGGCFFVSCIAGWYLLFAIMMTAVDMPFVVPVCDLSTLIKGMNERKKSLDATE</sequence>
<accession>A0A1L7XTG7</accession>
<evidence type="ECO:0000256" key="2">
    <source>
        <dbReference type="ARBA" id="ARBA00005587"/>
    </source>
</evidence>
<feature type="transmembrane region" description="Helical" evidence="6">
    <location>
        <begin position="90"/>
        <end position="109"/>
    </location>
</feature>
<name>A0A1L7XTG7_9HELO</name>
<reference evidence="7 8" key="1">
    <citation type="submission" date="2016-03" db="EMBL/GenBank/DDBJ databases">
        <authorList>
            <person name="Ploux O."/>
        </authorList>
    </citation>
    <scope>NUCLEOTIDE SEQUENCE [LARGE SCALE GENOMIC DNA]</scope>
    <source>
        <strain evidence="7 8">UAMH 11012</strain>
    </source>
</reference>